<comment type="similarity">
    <text evidence="1">Belongs to the sigma-70 factor family. ECF subfamily.</text>
</comment>
<sequence length="185" mass="22318">MRLTVDEDIGLQAEFEKLFKSRFTAVRYFIFKMIHSEADANDLAQDVFTFLWSKPDIWFKKDSDQTDRYLYTVARNKAIDFIRHEVAVRHFKESWEEQQLVRELFPDSEAQVSRLISYKECCYFLRTFIDRLPEQRRKIFRLSRFQLLSNREIAEKLGLSVRTVECQIHLALSELKKLFLLFIIF</sequence>
<dbReference type="AlphaFoldDB" id="J9H2L7"/>
<dbReference type="PANTHER" id="PTHR43133:SF46">
    <property type="entry name" value="RNA POLYMERASE SIGMA-70 FACTOR ECF SUBFAMILY"/>
    <property type="match status" value="1"/>
</dbReference>
<reference evidence="7" key="1">
    <citation type="journal article" date="2012" name="PLoS ONE">
        <title>Gene sets for utilization of primary and secondary nutrition supplies in the distal gut of endangered iberian lynx.</title>
        <authorList>
            <person name="Alcaide M."/>
            <person name="Messina E."/>
            <person name="Richter M."/>
            <person name="Bargiela R."/>
            <person name="Peplies J."/>
            <person name="Huws S.A."/>
            <person name="Newbold C.J."/>
            <person name="Golyshin P.N."/>
            <person name="Simon M.A."/>
            <person name="Lopez G."/>
            <person name="Yakimov M.M."/>
            <person name="Ferrer M."/>
        </authorList>
    </citation>
    <scope>NUCLEOTIDE SEQUENCE</scope>
</reference>
<dbReference type="InterPro" id="IPR039425">
    <property type="entry name" value="RNA_pol_sigma-70-like"/>
</dbReference>
<dbReference type="PANTHER" id="PTHR43133">
    <property type="entry name" value="RNA POLYMERASE ECF-TYPE SIGMA FACTO"/>
    <property type="match status" value="1"/>
</dbReference>
<dbReference type="SUPFAM" id="SSF88659">
    <property type="entry name" value="Sigma3 and sigma4 domains of RNA polymerase sigma factors"/>
    <property type="match status" value="1"/>
</dbReference>
<dbReference type="Pfam" id="PF08281">
    <property type="entry name" value="Sigma70_r4_2"/>
    <property type="match status" value="1"/>
</dbReference>
<accession>J9H2L7</accession>
<dbReference type="GO" id="GO:0016987">
    <property type="term" value="F:sigma factor activity"/>
    <property type="evidence" value="ECO:0007669"/>
    <property type="project" value="UniProtKB-KW"/>
</dbReference>
<dbReference type="NCBIfam" id="TIGR02937">
    <property type="entry name" value="sigma70-ECF"/>
    <property type="match status" value="1"/>
</dbReference>
<dbReference type="Gene3D" id="1.10.1740.10">
    <property type="match status" value="1"/>
</dbReference>
<dbReference type="SUPFAM" id="SSF88946">
    <property type="entry name" value="Sigma2 domain of RNA polymerase sigma factors"/>
    <property type="match status" value="1"/>
</dbReference>
<evidence type="ECO:0000313" key="7">
    <source>
        <dbReference type="EMBL" id="EJX10108.1"/>
    </source>
</evidence>
<keyword evidence="3" id="KW-0731">Sigma factor</keyword>
<gene>
    <name evidence="7" type="ORF">EVA_01792</name>
</gene>
<evidence type="ECO:0000256" key="2">
    <source>
        <dbReference type="ARBA" id="ARBA00023015"/>
    </source>
</evidence>
<dbReference type="NCBIfam" id="TIGR02985">
    <property type="entry name" value="Sig70_bacteroi1"/>
    <property type="match status" value="1"/>
</dbReference>
<dbReference type="Gene3D" id="1.10.10.10">
    <property type="entry name" value="Winged helix-like DNA-binding domain superfamily/Winged helix DNA-binding domain"/>
    <property type="match status" value="1"/>
</dbReference>
<dbReference type="InterPro" id="IPR007627">
    <property type="entry name" value="RNA_pol_sigma70_r2"/>
</dbReference>
<dbReference type="InterPro" id="IPR013249">
    <property type="entry name" value="RNA_pol_sigma70_r4_t2"/>
</dbReference>
<evidence type="ECO:0000259" key="6">
    <source>
        <dbReference type="Pfam" id="PF08281"/>
    </source>
</evidence>
<dbReference type="GO" id="GO:0006352">
    <property type="term" value="P:DNA-templated transcription initiation"/>
    <property type="evidence" value="ECO:0007669"/>
    <property type="project" value="InterPro"/>
</dbReference>
<comment type="caution">
    <text evidence="7">The sequence shown here is derived from an EMBL/GenBank/DDBJ whole genome shotgun (WGS) entry which is preliminary data.</text>
</comment>
<dbReference type="InterPro" id="IPR036388">
    <property type="entry name" value="WH-like_DNA-bd_sf"/>
</dbReference>
<dbReference type="InterPro" id="IPR013325">
    <property type="entry name" value="RNA_pol_sigma_r2"/>
</dbReference>
<dbReference type="InterPro" id="IPR013324">
    <property type="entry name" value="RNA_pol_sigma_r3/r4-like"/>
</dbReference>
<evidence type="ECO:0000256" key="3">
    <source>
        <dbReference type="ARBA" id="ARBA00023082"/>
    </source>
</evidence>
<dbReference type="EMBL" id="AMCI01000252">
    <property type="protein sequence ID" value="EJX10108.1"/>
    <property type="molecule type" value="Genomic_DNA"/>
</dbReference>
<keyword evidence="4" id="KW-0804">Transcription</keyword>
<protein>
    <submittedName>
        <fullName evidence="7">RNA polymerase sigma-70, Bacteroidetes type</fullName>
    </submittedName>
</protein>
<proteinExistence type="inferred from homology"/>
<organism evidence="7">
    <name type="scientific">gut metagenome</name>
    <dbReference type="NCBI Taxonomy" id="749906"/>
    <lineage>
        <taxon>unclassified sequences</taxon>
        <taxon>metagenomes</taxon>
        <taxon>organismal metagenomes</taxon>
    </lineage>
</organism>
<evidence type="ECO:0000256" key="4">
    <source>
        <dbReference type="ARBA" id="ARBA00023163"/>
    </source>
</evidence>
<evidence type="ECO:0000256" key="1">
    <source>
        <dbReference type="ARBA" id="ARBA00010641"/>
    </source>
</evidence>
<feature type="domain" description="RNA polymerase sigma factor 70 region 4 type 2" evidence="6">
    <location>
        <begin position="125"/>
        <end position="175"/>
    </location>
</feature>
<feature type="domain" description="RNA polymerase sigma-70 region 2" evidence="5">
    <location>
        <begin position="24"/>
        <end position="85"/>
    </location>
</feature>
<name>J9H2L7_9ZZZZ</name>
<dbReference type="GO" id="GO:0003677">
    <property type="term" value="F:DNA binding"/>
    <property type="evidence" value="ECO:0007669"/>
    <property type="project" value="InterPro"/>
</dbReference>
<dbReference type="InterPro" id="IPR014284">
    <property type="entry name" value="RNA_pol_sigma-70_dom"/>
</dbReference>
<evidence type="ECO:0000259" key="5">
    <source>
        <dbReference type="Pfam" id="PF04542"/>
    </source>
</evidence>
<keyword evidence="2" id="KW-0805">Transcription regulation</keyword>
<dbReference type="Pfam" id="PF04542">
    <property type="entry name" value="Sigma70_r2"/>
    <property type="match status" value="1"/>
</dbReference>
<dbReference type="InterPro" id="IPR014327">
    <property type="entry name" value="RNA_pol_sigma70_bacteroid"/>
</dbReference>